<evidence type="ECO:0000256" key="1">
    <source>
        <dbReference type="ARBA" id="ARBA00013247"/>
    </source>
</evidence>
<comment type="catalytic activity">
    <reaction evidence="7">
        <text>D-ribose 5-phosphate + ATP = 5-phospho-alpha-D-ribose 1-diphosphate + AMP + H(+)</text>
        <dbReference type="Rhea" id="RHEA:15609"/>
        <dbReference type="ChEBI" id="CHEBI:15378"/>
        <dbReference type="ChEBI" id="CHEBI:30616"/>
        <dbReference type="ChEBI" id="CHEBI:58017"/>
        <dbReference type="ChEBI" id="CHEBI:78346"/>
        <dbReference type="ChEBI" id="CHEBI:456215"/>
        <dbReference type="EC" id="2.7.6.1"/>
    </reaction>
</comment>
<comment type="caution">
    <text evidence="10">The sequence shown here is derived from an EMBL/GenBank/DDBJ whole genome shotgun (WGS) entry which is preliminary data.</text>
</comment>
<keyword evidence="3" id="KW-0545">Nucleotide biosynthesis</keyword>
<dbReference type="InterPro" id="IPR029099">
    <property type="entry name" value="Pribosyltran_N"/>
</dbReference>
<dbReference type="GO" id="GO:0000287">
    <property type="term" value="F:magnesium ion binding"/>
    <property type="evidence" value="ECO:0007669"/>
    <property type="project" value="InterPro"/>
</dbReference>
<dbReference type="CDD" id="cd06223">
    <property type="entry name" value="PRTases_typeI"/>
    <property type="match status" value="1"/>
</dbReference>
<dbReference type="AlphaFoldDB" id="A0A0F9PGC2"/>
<protein>
    <recommendedName>
        <fullName evidence="1">ribose-phosphate diphosphokinase</fullName>
        <ecNumber evidence="1">2.7.6.1</ecNumber>
    </recommendedName>
</protein>
<organism evidence="10">
    <name type="scientific">marine sediment metagenome</name>
    <dbReference type="NCBI Taxonomy" id="412755"/>
    <lineage>
        <taxon>unclassified sequences</taxon>
        <taxon>metagenomes</taxon>
        <taxon>ecological metagenomes</taxon>
    </lineage>
</organism>
<dbReference type="GO" id="GO:0016301">
    <property type="term" value="F:kinase activity"/>
    <property type="evidence" value="ECO:0007669"/>
    <property type="project" value="UniProtKB-KW"/>
</dbReference>
<dbReference type="InterPro" id="IPR005946">
    <property type="entry name" value="Rib-P_diPkinase"/>
</dbReference>
<evidence type="ECO:0000256" key="4">
    <source>
        <dbReference type="ARBA" id="ARBA00022741"/>
    </source>
</evidence>
<dbReference type="EMBL" id="LAZR01002960">
    <property type="protein sequence ID" value="KKN23547.1"/>
    <property type="molecule type" value="Genomic_DNA"/>
</dbReference>
<dbReference type="Pfam" id="PF13793">
    <property type="entry name" value="Pribosyltran_N"/>
    <property type="match status" value="1"/>
</dbReference>
<dbReference type="FunFam" id="3.40.50.2020:FF:000014">
    <property type="entry name" value="Ribose-phosphate pyrophosphokinase 1"/>
    <property type="match status" value="1"/>
</dbReference>
<dbReference type="InterPro" id="IPR029057">
    <property type="entry name" value="PRTase-like"/>
</dbReference>
<accession>A0A0F9PGC2</accession>
<keyword evidence="2" id="KW-0808">Transferase</keyword>
<dbReference type="PANTHER" id="PTHR10210">
    <property type="entry name" value="RIBOSE-PHOSPHATE DIPHOSPHOKINASE FAMILY MEMBER"/>
    <property type="match status" value="1"/>
</dbReference>
<sequence length="296" mass="33467">MRILPGTSSTELGLNIASNLKIPLLELEFKYFVSGESYLRINGSVENQEIIVIQNTSPPQEKNLMELLLIASTLNELGAIRVHCLVPYLCYARSDKRRLTGEVTSHQITLDLIHKSGIDSLITANVHNPEIFLNTNKELKKYNIDCTQLLITKLEQSKGKDWFIVGPDKGRYNEVRNIAQNLSKPFATLDKYRDPHTHKVSVQDTGFDCRDKDVVIVDDEILSGGTVFAAIEILKQKKPSSITYFCVHALSMEEVFDKMKQVGVTDIISTNTIPRTDIEQLDITQLLSESIWENFL</sequence>
<dbReference type="Gene3D" id="3.40.50.2020">
    <property type="match status" value="2"/>
</dbReference>
<evidence type="ECO:0000256" key="3">
    <source>
        <dbReference type="ARBA" id="ARBA00022727"/>
    </source>
</evidence>
<name>A0A0F9PGC2_9ZZZZ</name>
<evidence type="ECO:0000259" key="8">
    <source>
        <dbReference type="Pfam" id="PF00156"/>
    </source>
</evidence>
<dbReference type="Pfam" id="PF00156">
    <property type="entry name" value="Pribosyltran"/>
    <property type="match status" value="1"/>
</dbReference>
<keyword evidence="6" id="KW-0067">ATP-binding</keyword>
<feature type="domain" description="Ribose-phosphate pyrophosphokinase N-terminal" evidence="9">
    <location>
        <begin position="1"/>
        <end position="117"/>
    </location>
</feature>
<reference evidence="10" key="1">
    <citation type="journal article" date="2015" name="Nature">
        <title>Complex archaea that bridge the gap between prokaryotes and eukaryotes.</title>
        <authorList>
            <person name="Spang A."/>
            <person name="Saw J.H."/>
            <person name="Jorgensen S.L."/>
            <person name="Zaremba-Niedzwiedzka K."/>
            <person name="Martijn J."/>
            <person name="Lind A.E."/>
            <person name="van Eijk R."/>
            <person name="Schleper C."/>
            <person name="Guy L."/>
            <person name="Ettema T.J."/>
        </authorList>
    </citation>
    <scope>NUCLEOTIDE SEQUENCE</scope>
</reference>
<evidence type="ECO:0000256" key="6">
    <source>
        <dbReference type="ARBA" id="ARBA00022840"/>
    </source>
</evidence>
<keyword evidence="5" id="KW-0418">Kinase</keyword>
<dbReference type="NCBIfam" id="TIGR01251">
    <property type="entry name" value="ribP_PPkin"/>
    <property type="match status" value="1"/>
</dbReference>
<dbReference type="GO" id="GO:0002189">
    <property type="term" value="C:ribose phosphate diphosphokinase complex"/>
    <property type="evidence" value="ECO:0007669"/>
    <property type="project" value="TreeGrafter"/>
</dbReference>
<evidence type="ECO:0000259" key="9">
    <source>
        <dbReference type="Pfam" id="PF13793"/>
    </source>
</evidence>
<evidence type="ECO:0000256" key="2">
    <source>
        <dbReference type="ARBA" id="ARBA00022679"/>
    </source>
</evidence>
<dbReference type="GO" id="GO:0005737">
    <property type="term" value="C:cytoplasm"/>
    <property type="evidence" value="ECO:0007669"/>
    <property type="project" value="TreeGrafter"/>
</dbReference>
<keyword evidence="4" id="KW-0547">Nucleotide-binding</keyword>
<dbReference type="EC" id="2.7.6.1" evidence="1"/>
<dbReference type="GO" id="GO:0004749">
    <property type="term" value="F:ribose phosphate diphosphokinase activity"/>
    <property type="evidence" value="ECO:0007669"/>
    <property type="project" value="UniProtKB-EC"/>
</dbReference>
<dbReference type="InterPro" id="IPR000836">
    <property type="entry name" value="PRTase_dom"/>
</dbReference>
<evidence type="ECO:0000313" key="10">
    <source>
        <dbReference type="EMBL" id="KKN23547.1"/>
    </source>
</evidence>
<dbReference type="GO" id="GO:0005524">
    <property type="term" value="F:ATP binding"/>
    <property type="evidence" value="ECO:0007669"/>
    <property type="project" value="UniProtKB-KW"/>
</dbReference>
<dbReference type="PANTHER" id="PTHR10210:SF32">
    <property type="entry name" value="RIBOSE-PHOSPHATE PYROPHOSPHOKINASE 2"/>
    <property type="match status" value="1"/>
</dbReference>
<gene>
    <name evidence="10" type="ORF">LCGC14_0903920</name>
</gene>
<evidence type="ECO:0000256" key="5">
    <source>
        <dbReference type="ARBA" id="ARBA00022777"/>
    </source>
</evidence>
<proteinExistence type="predicted"/>
<dbReference type="SMART" id="SM01400">
    <property type="entry name" value="Pribosyltran_N"/>
    <property type="match status" value="1"/>
</dbReference>
<dbReference type="GO" id="GO:0006015">
    <property type="term" value="P:5-phosphoribose 1-diphosphate biosynthetic process"/>
    <property type="evidence" value="ECO:0007669"/>
    <property type="project" value="TreeGrafter"/>
</dbReference>
<feature type="domain" description="Phosphoribosyltransferase" evidence="8">
    <location>
        <begin position="142"/>
        <end position="268"/>
    </location>
</feature>
<evidence type="ECO:0000256" key="7">
    <source>
        <dbReference type="ARBA" id="ARBA00049535"/>
    </source>
</evidence>
<dbReference type="SUPFAM" id="SSF53271">
    <property type="entry name" value="PRTase-like"/>
    <property type="match status" value="2"/>
</dbReference>
<dbReference type="GO" id="GO:0006164">
    <property type="term" value="P:purine nucleotide biosynthetic process"/>
    <property type="evidence" value="ECO:0007669"/>
    <property type="project" value="TreeGrafter"/>
</dbReference>